<dbReference type="Proteomes" id="UP000799771">
    <property type="component" value="Unassembled WGS sequence"/>
</dbReference>
<evidence type="ECO:0000256" key="4">
    <source>
        <dbReference type="ARBA" id="ARBA00023136"/>
    </source>
</evidence>
<gene>
    <name evidence="8" type="ORF">P153DRAFT_388292</name>
</gene>
<dbReference type="AlphaFoldDB" id="A0A6A6A6Z5"/>
<dbReference type="OrthoDB" id="444631at2759"/>
<evidence type="ECO:0000256" key="2">
    <source>
        <dbReference type="ARBA" id="ARBA00022692"/>
    </source>
</evidence>
<feature type="transmembrane region" description="Helical" evidence="6">
    <location>
        <begin position="100"/>
        <end position="118"/>
    </location>
</feature>
<sequence>MSGSTYKDVFSQFQLPGISYAMITLSSIFVLTCAGMQMWNHKRWEMQDFLLYLAFFLFLVMAMLYMTIFPKIYMIDKVERVIALPIKLVWNLQMARGQKITVIILFASGFVCIVVATLRVAQIGINAGISASPSPSWLAIWTMVETPIAVCIGCCLAFAVLYRTVCTTNILYDTQGHVRQPHSRSGTN</sequence>
<dbReference type="EMBL" id="ML977512">
    <property type="protein sequence ID" value="KAF2126975.1"/>
    <property type="molecule type" value="Genomic_DNA"/>
</dbReference>
<organism evidence="8 9">
    <name type="scientific">Dothidotthia symphoricarpi CBS 119687</name>
    <dbReference type="NCBI Taxonomy" id="1392245"/>
    <lineage>
        <taxon>Eukaryota</taxon>
        <taxon>Fungi</taxon>
        <taxon>Dikarya</taxon>
        <taxon>Ascomycota</taxon>
        <taxon>Pezizomycotina</taxon>
        <taxon>Dothideomycetes</taxon>
        <taxon>Pleosporomycetidae</taxon>
        <taxon>Pleosporales</taxon>
        <taxon>Dothidotthiaceae</taxon>
        <taxon>Dothidotthia</taxon>
    </lineage>
</organism>
<accession>A0A6A6A6Z5</accession>
<dbReference type="PANTHER" id="PTHR33048:SF47">
    <property type="entry name" value="INTEGRAL MEMBRANE PROTEIN-RELATED"/>
    <property type="match status" value="1"/>
</dbReference>
<keyword evidence="3 6" id="KW-1133">Transmembrane helix</keyword>
<comment type="subcellular location">
    <subcellularLocation>
        <location evidence="1">Membrane</location>
        <topology evidence="1">Multi-pass membrane protein</topology>
    </subcellularLocation>
</comment>
<evidence type="ECO:0000259" key="7">
    <source>
        <dbReference type="Pfam" id="PF20684"/>
    </source>
</evidence>
<dbReference type="InterPro" id="IPR049326">
    <property type="entry name" value="Rhodopsin_dom_fungi"/>
</dbReference>
<evidence type="ECO:0000256" key="3">
    <source>
        <dbReference type="ARBA" id="ARBA00022989"/>
    </source>
</evidence>
<feature type="transmembrane region" description="Helical" evidence="6">
    <location>
        <begin position="20"/>
        <end position="39"/>
    </location>
</feature>
<comment type="similarity">
    <text evidence="5">Belongs to the SAT4 family.</text>
</comment>
<name>A0A6A6A6Z5_9PLEO</name>
<evidence type="ECO:0000313" key="9">
    <source>
        <dbReference type="Proteomes" id="UP000799771"/>
    </source>
</evidence>
<protein>
    <recommendedName>
        <fullName evidence="7">Rhodopsin domain-containing protein</fullName>
    </recommendedName>
</protein>
<dbReference type="InterPro" id="IPR052337">
    <property type="entry name" value="SAT4-like"/>
</dbReference>
<evidence type="ECO:0000256" key="5">
    <source>
        <dbReference type="ARBA" id="ARBA00038359"/>
    </source>
</evidence>
<proteinExistence type="inferred from homology"/>
<feature type="transmembrane region" description="Helical" evidence="6">
    <location>
        <begin position="138"/>
        <end position="162"/>
    </location>
</feature>
<evidence type="ECO:0000256" key="6">
    <source>
        <dbReference type="SAM" id="Phobius"/>
    </source>
</evidence>
<dbReference type="Pfam" id="PF20684">
    <property type="entry name" value="Fung_rhodopsin"/>
    <property type="match status" value="1"/>
</dbReference>
<evidence type="ECO:0000256" key="1">
    <source>
        <dbReference type="ARBA" id="ARBA00004141"/>
    </source>
</evidence>
<keyword evidence="9" id="KW-1185">Reference proteome</keyword>
<evidence type="ECO:0000313" key="8">
    <source>
        <dbReference type="EMBL" id="KAF2126975.1"/>
    </source>
</evidence>
<dbReference type="GeneID" id="54411172"/>
<reference evidence="8" key="1">
    <citation type="journal article" date="2020" name="Stud. Mycol.">
        <title>101 Dothideomycetes genomes: a test case for predicting lifestyles and emergence of pathogens.</title>
        <authorList>
            <person name="Haridas S."/>
            <person name="Albert R."/>
            <person name="Binder M."/>
            <person name="Bloem J."/>
            <person name="Labutti K."/>
            <person name="Salamov A."/>
            <person name="Andreopoulos B."/>
            <person name="Baker S."/>
            <person name="Barry K."/>
            <person name="Bills G."/>
            <person name="Bluhm B."/>
            <person name="Cannon C."/>
            <person name="Castanera R."/>
            <person name="Culley D."/>
            <person name="Daum C."/>
            <person name="Ezra D."/>
            <person name="Gonzalez J."/>
            <person name="Henrissat B."/>
            <person name="Kuo A."/>
            <person name="Liang C."/>
            <person name="Lipzen A."/>
            <person name="Lutzoni F."/>
            <person name="Magnuson J."/>
            <person name="Mondo S."/>
            <person name="Nolan M."/>
            <person name="Ohm R."/>
            <person name="Pangilinan J."/>
            <person name="Park H.-J."/>
            <person name="Ramirez L."/>
            <person name="Alfaro M."/>
            <person name="Sun H."/>
            <person name="Tritt A."/>
            <person name="Yoshinaga Y."/>
            <person name="Zwiers L.-H."/>
            <person name="Turgeon B."/>
            <person name="Goodwin S."/>
            <person name="Spatafora J."/>
            <person name="Crous P."/>
            <person name="Grigoriev I."/>
        </authorList>
    </citation>
    <scope>NUCLEOTIDE SEQUENCE</scope>
    <source>
        <strain evidence="8">CBS 119687</strain>
    </source>
</reference>
<dbReference type="RefSeq" id="XP_033521367.1">
    <property type="nucleotide sequence ID" value="XM_033670740.1"/>
</dbReference>
<feature type="transmembrane region" description="Helical" evidence="6">
    <location>
        <begin position="51"/>
        <end position="70"/>
    </location>
</feature>
<dbReference type="GO" id="GO:0016020">
    <property type="term" value="C:membrane"/>
    <property type="evidence" value="ECO:0007669"/>
    <property type="project" value="UniProtKB-SubCell"/>
</dbReference>
<feature type="domain" description="Rhodopsin" evidence="7">
    <location>
        <begin position="81"/>
        <end position="160"/>
    </location>
</feature>
<keyword evidence="4 6" id="KW-0472">Membrane</keyword>
<keyword evidence="2 6" id="KW-0812">Transmembrane</keyword>
<dbReference type="PANTHER" id="PTHR33048">
    <property type="entry name" value="PTH11-LIKE INTEGRAL MEMBRANE PROTEIN (AFU_ORTHOLOGUE AFUA_5G11245)"/>
    <property type="match status" value="1"/>
</dbReference>